<gene>
    <name evidence="2" type="ORF">DUNSADRAFT_1033</name>
</gene>
<protein>
    <submittedName>
        <fullName evidence="2">Uncharacterized protein</fullName>
    </submittedName>
</protein>
<dbReference type="InterPro" id="IPR011989">
    <property type="entry name" value="ARM-like"/>
</dbReference>
<dbReference type="Gene3D" id="1.25.10.10">
    <property type="entry name" value="Leucine-rich Repeat Variant"/>
    <property type="match status" value="1"/>
</dbReference>
<dbReference type="SMART" id="SM00185">
    <property type="entry name" value="ARM"/>
    <property type="match status" value="2"/>
</dbReference>
<dbReference type="InterPro" id="IPR000225">
    <property type="entry name" value="Armadillo"/>
</dbReference>
<proteinExistence type="predicted"/>
<evidence type="ECO:0000313" key="3">
    <source>
        <dbReference type="Proteomes" id="UP000815325"/>
    </source>
</evidence>
<accession>A0ABQ7GXM5</accession>
<sequence>MSLYSDIYETEFLHRLTLRRLAELERTRARLHDLELARYYEESEAERRRLSLLYALDYPYPPYPLDVNATAMSHYVAQLKAYLQSVYDADLMGDTILQDLAVDHAVGYMMRLLASLTEPAVAHSLSELNVLELATSTLTMFSQRPSAAPALYDSGIASLAVKLLSPLLPTVAVVNVANAMGNLAAETDIRLGFRAAGGIGALVRLLRPDVEPTAQTAAAAALSLLASRDMVIQDSVRYLGGIEFLVDLLASPDAYLSEVAK</sequence>
<name>A0ABQ7GXM5_DUNSA</name>
<dbReference type="EMBL" id="MU069546">
    <property type="protein sequence ID" value="KAF5839349.1"/>
    <property type="molecule type" value="Genomic_DNA"/>
</dbReference>
<dbReference type="PROSITE" id="PS50176">
    <property type="entry name" value="ARM_REPEAT"/>
    <property type="match status" value="1"/>
</dbReference>
<comment type="caution">
    <text evidence="2">The sequence shown here is derived from an EMBL/GenBank/DDBJ whole genome shotgun (WGS) entry which is preliminary data.</text>
</comment>
<dbReference type="InterPro" id="IPR016024">
    <property type="entry name" value="ARM-type_fold"/>
</dbReference>
<evidence type="ECO:0000313" key="2">
    <source>
        <dbReference type="EMBL" id="KAF5839349.1"/>
    </source>
</evidence>
<dbReference type="SUPFAM" id="SSF48371">
    <property type="entry name" value="ARM repeat"/>
    <property type="match status" value="1"/>
</dbReference>
<organism evidence="2 3">
    <name type="scientific">Dunaliella salina</name>
    <name type="common">Green alga</name>
    <name type="synonym">Protococcus salinus</name>
    <dbReference type="NCBI Taxonomy" id="3046"/>
    <lineage>
        <taxon>Eukaryota</taxon>
        <taxon>Viridiplantae</taxon>
        <taxon>Chlorophyta</taxon>
        <taxon>core chlorophytes</taxon>
        <taxon>Chlorophyceae</taxon>
        <taxon>CS clade</taxon>
        <taxon>Chlamydomonadales</taxon>
        <taxon>Dunaliellaceae</taxon>
        <taxon>Dunaliella</taxon>
    </lineage>
</organism>
<keyword evidence="3" id="KW-1185">Reference proteome</keyword>
<dbReference type="Proteomes" id="UP000815325">
    <property type="component" value="Unassembled WGS sequence"/>
</dbReference>
<evidence type="ECO:0000256" key="1">
    <source>
        <dbReference type="PROSITE-ProRule" id="PRU00259"/>
    </source>
</evidence>
<feature type="repeat" description="ARM" evidence="1">
    <location>
        <begin position="197"/>
        <end position="229"/>
    </location>
</feature>
<reference evidence="2" key="1">
    <citation type="submission" date="2017-08" db="EMBL/GenBank/DDBJ databases">
        <authorList>
            <person name="Polle J.E."/>
            <person name="Barry K."/>
            <person name="Cushman J."/>
            <person name="Schmutz J."/>
            <person name="Tran D."/>
            <person name="Hathwaick L.T."/>
            <person name="Yim W.C."/>
            <person name="Jenkins J."/>
            <person name="Mckie-Krisberg Z.M."/>
            <person name="Prochnik S."/>
            <person name="Lindquist E."/>
            <person name="Dockter R.B."/>
            <person name="Adam C."/>
            <person name="Molina H."/>
            <person name="Bunkerborg J."/>
            <person name="Jin E."/>
            <person name="Buchheim M."/>
            <person name="Magnuson J."/>
        </authorList>
    </citation>
    <scope>NUCLEOTIDE SEQUENCE</scope>
    <source>
        <strain evidence="2">CCAP 19/18</strain>
    </source>
</reference>